<organism evidence="4 5">
    <name type="scientific">Maribacter cobaltidurans</name>
    <dbReference type="NCBI Taxonomy" id="1178778"/>
    <lineage>
        <taxon>Bacteria</taxon>
        <taxon>Pseudomonadati</taxon>
        <taxon>Bacteroidota</taxon>
        <taxon>Flavobacteriia</taxon>
        <taxon>Flavobacteriales</taxon>
        <taxon>Flavobacteriaceae</taxon>
        <taxon>Maribacter</taxon>
    </lineage>
</organism>
<gene>
    <name evidence="4" type="ORF">CJ263_03275</name>
</gene>
<dbReference type="RefSeq" id="WP_094999087.1">
    <property type="nucleotide sequence ID" value="NZ_BMJL01000001.1"/>
</dbReference>
<name>A0A223VAX4_9FLAO</name>
<reference evidence="4 5" key="1">
    <citation type="submission" date="2017-08" db="EMBL/GenBank/DDBJ databases">
        <title>The complete genome sequence of Maribacter sp. B1, isolated from deep-sea sediment.</title>
        <authorList>
            <person name="Wu Y.-H."/>
            <person name="Cheng H."/>
            <person name="Xu X.-W."/>
        </authorList>
    </citation>
    <scope>NUCLEOTIDE SEQUENCE [LARGE SCALE GENOMIC DNA]</scope>
    <source>
        <strain evidence="4 5">B1</strain>
    </source>
</reference>
<dbReference type="Pfam" id="PF01263">
    <property type="entry name" value="Aldose_epim"/>
    <property type="match status" value="1"/>
</dbReference>
<dbReference type="AlphaFoldDB" id="A0A223VAX4"/>
<keyword evidence="3" id="KW-0106">Calcium</keyword>
<evidence type="ECO:0000256" key="3">
    <source>
        <dbReference type="ARBA" id="ARBA00022837"/>
    </source>
</evidence>
<dbReference type="KEGG" id="marb:CJ263_03275"/>
<dbReference type="CDD" id="cd01081">
    <property type="entry name" value="Aldose_epim"/>
    <property type="match status" value="1"/>
</dbReference>
<accession>A0A223VAX4</accession>
<dbReference type="InterPro" id="IPR014718">
    <property type="entry name" value="GH-type_carb-bd"/>
</dbReference>
<dbReference type="InterPro" id="IPR008183">
    <property type="entry name" value="Aldose_1/G6P_1-epimerase"/>
</dbReference>
<evidence type="ECO:0000313" key="4">
    <source>
        <dbReference type="EMBL" id="ASV32535.1"/>
    </source>
</evidence>
<dbReference type="Gene3D" id="2.70.98.10">
    <property type="match status" value="1"/>
</dbReference>
<dbReference type="SUPFAM" id="SSF74650">
    <property type="entry name" value="Galactose mutarotase-like"/>
    <property type="match status" value="1"/>
</dbReference>
<dbReference type="GO" id="GO:0005975">
    <property type="term" value="P:carbohydrate metabolic process"/>
    <property type="evidence" value="ECO:0007669"/>
    <property type="project" value="InterPro"/>
</dbReference>
<protein>
    <submittedName>
        <fullName evidence="4">Aldose epimerase</fullName>
    </submittedName>
</protein>
<comment type="cofactor">
    <cofactor evidence="1">
        <name>Ca(2+)</name>
        <dbReference type="ChEBI" id="CHEBI:29108"/>
    </cofactor>
</comment>
<evidence type="ECO:0000313" key="5">
    <source>
        <dbReference type="Proteomes" id="UP000215244"/>
    </source>
</evidence>
<evidence type="ECO:0000256" key="1">
    <source>
        <dbReference type="ARBA" id="ARBA00001913"/>
    </source>
</evidence>
<dbReference type="GO" id="GO:0030246">
    <property type="term" value="F:carbohydrate binding"/>
    <property type="evidence" value="ECO:0007669"/>
    <property type="project" value="InterPro"/>
</dbReference>
<dbReference type="EMBL" id="CP022957">
    <property type="protein sequence ID" value="ASV32535.1"/>
    <property type="molecule type" value="Genomic_DNA"/>
</dbReference>
<dbReference type="OrthoDB" id="9795355at2"/>
<dbReference type="InterPro" id="IPR011013">
    <property type="entry name" value="Gal_mutarotase_sf_dom"/>
</dbReference>
<comment type="subunit">
    <text evidence="2">Monomer.</text>
</comment>
<sequence length="260" mass="30031">MTKLSLKNQEVQIDQGELISYQVDGHELIHQKGSPGWRSSDTEMFPIIGPTNKADFRVKTPKGMAIQDQHGLLREMEYELEEATETKAVFVKRYQADTRIKNSKFPEKSSEEFLSWPYDFTFLKSFHLNENGLEIDFEINGGEGMPYMLGYHPAFNLTTENPIIYTQEREITIPEVRAVGSRALQVPNQTSITLENQLHLTIKTEGFQHFMLWTEVSNMVCIEPITFYPYAVEQSNLDNGFKVLKGKKTEIFKVWLLPKK</sequence>
<dbReference type="Proteomes" id="UP000215244">
    <property type="component" value="Chromosome"/>
</dbReference>
<evidence type="ECO:0000256" key="2">
    <source>
        <dbReference type="ARBA" id="ARBA00011245"/>
    </source>
</evidence>
<proteinExistence type="predicted"/>
<keyword evidence="5" id="KW-1185">Reference proteome</keyword>
<dbReference type="GO" id="GO:0016853">
    <property type="term" value="F:isomerase activity"/>
    <property type="evidence" value="ECO:0007669"/>
    <property type="project" value="InterPro"/>
</dbReference>